<evidence type="ECO:0000313" key="8">
    <source>
        <dbReference type="Proteomes" id="UP000682111"/>
    </source>
</evidence>
<keyword evidence="3 6" id="KW-0812">Transmembrane</keyword>
<feature type="transmembrane region" description="Helical" evidence="6">
    <location>
        <begin position="20"/>
        <end position="43"/>
    </location>
</feature>
<dbReference type="RefSeq" id="WP_212933393.1">
    <property type="nucleotide sequence ID" value="NZ_BORC01000002.1"/>
</dbReference>
<dbReference type="GO" id="GO:0005886">
    <property type="term" value="C:plasma membrane"/>
    <property type="evidence" value="ECO:0007669"/>
    <property type="project" value="UniProtKB-SubCell"/>
</dbReference>
<accession>A0A919WGC0</accession>
<comment type="subcellular location">
    <subcellularLocation>
        <location evidence="1">Cell membrane</location>
        <topology evidence="1">Multi-pass membrane protein</topology>
    </subcellularLocation>
</comment>
<keyword evidence="4 6" id="KW-1133">Transmembrane helix</keyword>
<protein>
    <submittedName>
        <fullName evidence="7">UPF0421 protein</fullName>
    </submittedName>
</protein>
<sequence length="335" mass="37601">MLFSKFSGGRILKTGISVFLTALICLALEWPAIFAVITAIVTIEPTASDSIKKGIVRFPASVIGAAYSMFFTAWFGNSAITYSLSAMLTIFTCHKLKLDAGILVATLTAVNMIPFTDAQFFDNFLVRLGTTSIGLAISTVVNLLILPPHYGKIIVDSTAELLANSAILLKMVFIDVSKGKKKKGTLDLFHRVLKDLEKAEQFCHFQRQEWKYHKHSEREMQKVHYEHKKILVIRQILFHLGNIIHAPINNSNNNLKNGKEIIAVVNSLALMLADRGNDKSPDHDALIANLLQYFWDLKNEKIMSCHFTAETTVLYEVLVLNDLVEKLHEIELTKK</sequence>
<dbReference type="PANTHER" id="PTHR30509">
    <property type="entry name" value="P-HYDROXYBENZOIC ACID EFFLUX PUMP SUBUNIT-RELATED"/>
    <property type="match status" value="1"/>
</dbReference>
<evidence type="ECO:0000256" key="4">
    <source>
        <dbReference type="ARBA" id="ARBA00022989"/>
    </source>
</evidence>
<evidence type="ECO:0000256" key="2">
    <source>
        <dbReference type="ARBA" id="ARBA00022475"/>
    </source>
</evidence>
<reference evidence="7" key="1">
    <citation type="submission" date="2021-03" db="EMBL/GenBank/DDBJ databases">
        <title>Antimicrobial resistance genes in bacteria isolated from Japanese honey, and their potential for conferring macrolide and lincosamide resistance in the American foulbrood pathogen Paenibacillus larvae.</title>
        <authorList>
            <person name="Okamoto M."/>
            <person name="Kumagai M."/>
            <person name="Kanamori H."/>
            <person name="Takamatsu D."/>
        </authorList>
    </citation>
    <scope>NUCLEOTIDE SEQUENCE</scope>
    <source>
        <strain evidence="7">J27TS8</strain>
    </source>
</reference>
<dbReference type="InterPro" id="IPR010343">
    <property type="entry name" value="ArAE_1"/>
</dbReference>
<evidence type="ECO:0000256" key="6">
    <source>
        <dbReference type="SAM" id="Phobius"/>
    </source>
</evidence>
<feature type="transmembrane region" description="Helical" evidence="6">
    <location>
        <begin position="55"/>
        <end position="76"/>
    </location>
</feature>
<organism evidence="7 8">
    <name type="scientific">Robertmurraya siralis</name>
    <dbReference type="NCBI Taxonomy" id="77777"/>
    <lineage>
        <taxon>Bacteria</taxon>
        <taxon>Bacillati</taxon>
        <taxon>Bacillota</taxon>
        <taxon>Bacilli</taxon>
        <taxon>Bacillales</taxon>
        <taxon>Bacillaceae</taxon>
        <taxon>Robertmurraya</taxon>
    </lineage>
</organism>
<keyword evidence="5 6" id="KW-0472">Membrane</keyword>
<gene>
    <name evidence="7" type="ORF">J27TS8_12620</name>
</gene>
<dbReference type="PANTHER" id="PTHR30509:SF9">
    <property type="entry name" value="MULTIDRUG RESISTANCE PROTEIN MDTO"/>
    <property type="match status" value="1"/>
</dbReference>
<evidence type="ECO:0000256" key="5">
    <source>
        <dbReference type="ARBA" id="ARBA00023136"/>
    </source>
</evidence>
<dbReference type="AlphaFoldDB" id="A0A919WGC0"/>
<feature type="transmembrane region" description="Helical" evidence="6">
    <location>
        <begin position="125"/>
        <end position="147"/>
    </location>
</feature>
<evidence type="ECO:0000256" key="3">
    <source>
        <dbReference type="ARBA" id="ARBA00022692"/>
    </source>
</evidence>
<dbReference type="EMBL" id="BORC01000002">
    <property type="protein sequence ID" value="GIN61269.1"/>
    <property type="molecule type" value="Genomic_DNA"/>
</dbReference>
<evidence type="ECO:0000256" key="1">
    <source>
        <dbReference type="ARBA" id="ARBA00004651"/>
    </source>
</evidence>
<name>A0A919WGC0_9BACI</name>
<keyword evidence="2" id="KW-1003">Cell membrane</keyword>
<dbReference type="Pfam" id="PF06081">
    <property type="entry name" value="ArAE_1"/>
    <property type="match status" value="1"/>
</dbReference>
<evidence type="ECO:0000313" key="7">
    <source>
        <dbReference type="EMBL" id="GIN61269.1"/>
    </source>
</evidence>
<comment type="caution">
    <text evidence="7">The sequence shown here is derived from an EMBL/GenBank/DDBJ whole genome shotgun (WGS) entry which is preliminary data.</text>
</comment>
<proteinExistence type="predicted"/>
<dbReference type="Proteomes" id="UP000682111">
    <property type="component" value="Unassembled WGS sequence"/>
</dbReference>
<keyword evidence="8" id="KW-1185">Reference proteome</keyword>